<dbReference type="InterPro" id="IPR008407">
    <property type="entry name" value="Brnchd-chn_aa_trnsp_AzlD"/>
</dbReference>
<evidence type="ECO:0000313" key="3">
    <source>
        <dbReference type="Proteomes" id="UP001152519"/>
    </source>
</evidence>
<protein>
    <submittedName>
        <fullName evidence="2">Branched-chain amino acid transport protein (AzlD)</fullName>
    </submittedName>
</protein>
<dbReference type="RefSeq" id="WP_251488109.1">
    <property type="nucleotide sequence ID" value="NZ_CAJSLV010000047.1"/>
</dbReference>
<dbReference type="AlphaFoldDB" id="A0A9W4GQ15"/>
<feature type="transmembrane region" description="Helical" evidence="1">
    <location>
        <begin position="76"/>
        <end position="102"/>
    </location>
</feature>
<name>A0A9W4GQ15_9ACTN</name>
<dbReference type="Pfam" id="PF05437">
    <property type="entry name" value="AzlD"/>
    <property type="match status" value="1"/>
</dbReference>
<dbReference type="EMBL" id="CAJSLV010000047">
    <property type="protein sequence ID" value="CAG6392953.1"/>
    <property type="molecule type" value="Genomic_DNA"/>
</dbReference>
<keyword evidence="1" id="KW-0812">Transmembrane</keyword>
<sequence>MSAAVNTWTAIAVTAAGCYAVKLLGLSVPAGLLEKPLVKRLAALVPIALLAALTALQTFGTDQLRLTVDARAAGLAAAWIAVLLRAPFLVVIAAAVLVTAAVRALSGM</sequence>
<reference evidence="2" key="1">
    <citation type="submission" date="2021-05" db="EMBL/GenBank/DDBJ databases">
        <authorList>
            <person name="Arsene-Ploetze F."/>
        </authorList>
    </citation>
    <scope>NUCLEOTIDE SEQUENCE</scope>
    <source>
        <strain evidence="2">DSM 42138</strain>
    </source>
</reference>
<gene>
    <name evidence="2" type="ORF">SCOCK_190121</name>
</gene>
<keyword evidence="1" id="KW-0472">Membrane</keyword>
<evidence type="ECO:0000256" key="1">
    <source>
        <dbReference type="SAM" id="Phobius"/>
    </source>
</evidence>
<comment type="caution">
    <text evidence="2">The sequence shown here is derived from an EMBL/GenBank/DDBJ whole genome shotgun (WGS) entry which is preliminary data.</text>
</comment>
<keyword evidence="3" id="KW-1185">Reference proteome</keyword>
<organism evidence="2 3">
    <name type="scientific">Actinacidiphila cocklensis</name>
    <dbReference type="NCBI Taxonomy" id="887465"/>
    <lineage>
        <taxon>Bacteria</taxon>
        <taxon>Bacillati</taxon>
        <taxon>Actinomycetota</taxon>
        <taxon>Actinomycetes</taxon>
        <taxon>Kitasatosporales</taxon>
        <taxon>Streptomycetaceae</taxon>
        <taxon>Actinacidiphila</taxon>
    </lineage>
</organism>
<dbReference type="Proteomes" id="UP001152519">
    <property type="component" value="Unassembled WGS sequence"/>
</dbReference>
<keyword evidence="1" id="KW-1133">Transmembrane helix</keyword>
<proteinExistence type="predicted"/>
<feature type="transmembrane region" description="Helical" evidence="1">
    <location>
        <begin position="6"/>
        <end position="25"/>
    </location>
</feature>
<accession>A0A9W4GQ15</accession>
<evidence type="ECO:0000313" key="2">
    <source>
        <dbReference type="EMBL" id="CAG6392953.1"/>
    </source>
</evidence>
<feature type="transmembrane region" description="Helical" evidence="1">
    <location>
        <begin position="37"/>
        <end position="56"/>
    </location>
</feature>